<protein>
    <submittedName>
        <fullName evidence="2">Uncharacterized protein</fullName>
    </submittedName>
</protein>
<dbReference type="AlphaFoldDB" id="A0A8X8AYF6"/>
<dbReference type="EMBL" id="JAAMPC010000004">
    <property type="protein sequence ID" value="KAG2315247.1"/>
    <property type="molecule type" value="Genomic_DNA"/>
</dbReference>
<accession>A0A8X8AYF6</accession>
<sequence>MLRLYEELETLKREASEEKNRRTACELEIRDLKEKVKALEKTAGDSSANALAANRESVDGRD</sequence>
<evidence type="ECO:0000256" key="1">
    <source>
        <dbReference type="SAM" id="MobiDB-lite"/>
    </source>
</evidence>
<feature type="region of interest" description="Disordered" evidence="1">
    <location>
        <begin position="40"/>
        <end position="62"/>
    </location>
</feature>
<organism evidence="2 3">
    <name type="scientific">Brassica carinata</name>
    <name type="common">Ethiopian mustard</name>
    <name type="synonym">Abyssinian cabbage</name>
    <dbReference type="NCBI Taxonomy" id="52824"/>
    <lineage>
        <taxon>Eukaryota</taxon>
        <taxon>Viridiplantae</taxon>
        <taxon>Streptophyta</taxon>
        <taxon>Embryophyta</taxon>
        <taxon>Tracheophyta</taxon>
        <taxon>Spermatophyta</taxon>
        <taxon>Magnoliopsida</taxon>
        <taxon>eudicotyledons</taxon>
        <taxon>Gunneridae</taxon>
        <taxon>Pentapetalae</taxon>
        <taxon>rosids</taxon>
        <taxon>malvids</taxon>
        <taxon>Brassicales</taxon>
        <taxon>Brassicaceae</taxon>
        <taxon>Brassiceae</taxon>
        <taxon>Brassica</taxon>
    </lineage>
</organism>
<evidence type="ECO:0000313" key="3">
    <source>
        <dbReference type="Proteomes" id="UP000886595"/>
    </source>
</evidence>
<gene>
    <name evidence="2" type="ORF">Bca52824_018369</name>
</gene>
<reference evidence="2 3" key="1">
    <citation type="submission" date="2020-02" db="EMBL/GenBank/DDBJ databases">
        <authorList>
            <person name="Ma Q."/>
            <person name="Huang Y."/>
            <person name="Song X."/>
            <person name="Pei D."/>
        </authorList>
    </citation>
    <scope>NUCLEOTIDE SEQUENCE [LARGE SCALE GENOMIC DNA]</scope>
    <source>
        <strain evidence="2">Sxm20200214</strain>
        <tissue evidence="2">Leaf</tissue>
    </source>
</reference>
<name>A0A8X8AYF6_BRACI</name>
<evidence type="ECO:0000313" key="2">
    <source>
        <dbReference type="EMBL" id="KAG2315247.1"/>
    </source>
</evidence>
<proteinExistence type="predicted"/>
<dbReference type="Proteomes" id="UP000886595">
    <property type="component" value="Unassembled WGS sequence"/>
</dbReference>
<keyword evidence="3" id="KW-1185">Reference proteome</keyword>
<comment type="caution">
    <text evidence="2">The sequence shown here is derived from an EMBL/GenBank/DDBJ whole genome shotgun (WGS) entry which is preliminary data.</text>
</comment>